<dbReference type="Proteomes" id="UP001497516">
    <property type="component" value="Chromosome 1"/>
</dbReference>
<dbReference type="InterPro" id="IPR008906">
    <property type="entry name" value="HATC_C_dom"/>
</dbReference>
<dbReference type="InterPro" id="IPR025525">
    <property type="entry name" value="hAT-like_transposase_RNase-H"/>
</dbReference>
<dbReference type="GO" id="GO:0003677">
    <property type="term" value="F:DNA binding"/>
    <property type="evidence" value="ECO:0007669"/>
    <property type="project" value="InterPro"/>
</dbReference>
<dbReference type="PANTHER" id="PTHR23272">
    <property type="entry name" value="BED FINGER-RELATED"/>
    <property type="match status" value="1"/>
</dbReference>
<accession>A0AAV2CIE7</accession>
<sequence>MASAMKENFDKYRESYSTILSVAVVFDPRYKLDSVYGDPGDQSPSLAENIAEDVDYGDDMDEFGSFWENQFLGDRTQLDEYLNDKRLERKQPLDVLVWWKNNESRFPELAHLARDSLSIPITTLASESAFSMGGRVLSSWRSSLLPENTEALITTHSWLYGFPSGDHDNGLEVKISKTFGGSSVASDCTPL</sequence>
<dbReference type="GO" id="GO:0046983">
    <property type="term" value="F:protein dimerization activity"/>
    <property type="evidence" value="ECO:0007669"/>
    <property type="project" value="InterPro"/>
</dbReference>
<gene>
    <name evidence="3" type="ORF">LTRI10_LOCUS4017</name>
</gene>
<dbReference type="Pfam" id="PF05699">
    <property type="entry name" value="Dimer_Tnp_hAT"/>
    <property type="match status" value="1"/>
</dbReference>
<name>A0AAV2CIE7_9ROSI</name>
<reference evidence="3 4" key="1">
    <citation type="submission" date="2024-04" db="EMBL/GenBank/DDBJ databases">
        <authorList>
            <person name="Fracassetti M."/>
        </authorList>
    </citation>
    <scope>NUCLEOTIDE SEQUENCE [LARGE SCALE GENOMIC DNA]</scope>
</reference>
<keyword evidence="4" id="KW-1185">Reference proteome</keyword>
<evidence type="ECO:0000313" key="3">
    <source>
        <dbReference type="EMBL" id="CAL1356308.1"/>
    </source>
</evidence>
<organism evidence="3 4">
    <name type="scientific">Linum trigynum</name>
    <dbReference type="NCBI Taxonomy" id="586398"/>
    <lineage>
        <taxon>Eukaryota</taxon>
        <taxon>Viridiplantae</taxon>
        <taxon>Streptophyta</taxon>
        <taxon>Embryophyta</taxon>
        <taxon>Tracheophyta</taxon>
        <taxon>Spermatophyta</taxon>
        <taxon>Magnoliopsida</taxon>
        <taxon>eudicotyledons</taxon>
        <taxon>Gunneridae</taxon>
        <taxon>Pentapetalae</taxon>
        <taxon>rosids</taxon>
        <taxon>fabids</taxon>
        <taxon>Malpighiales</taxon>
        <taxon>Linaceae</taxon>
        <taxon>Linum</taxon>
    </lineage>
</organism>
<feature type="domain" description="hAT-like transposase RNase-H fold" evidence="2">
    <location>
        <begin position="1"/>
        <end position="35"/>
    </location>
</feature>
<evidence type="ECO:0008006" key="5">
    <source>
        <dbReference type="Google" id="ProtNLM"/>
    </source>
</evidence>
<evidence type="ECO:0000259" key="1">
    <source>
        <dbReference type="Pfam" id="PF05699"/>
    </source>
</evidence>
<dbReference type="AlphaFoldDB" id="A0AAV2CIE7"/>
<protein>
    <recommendedName>
        <fullName evidence="5">Transposase</fullName>
    </recommendedName>
</protein>
<evidence type="ECO:0000259" key="2">
    <source>
        <dbReference type="Pfam" id="PF14372"/>
    </source>
</evidence>
<dbReference type="SUPFAM" id="SSF53098">
    <property type="entry name" value="Ribonuclease H-like"/>
    <property type="match status" value="1"/>
</dbReference>
<dbReference type="Pfam" id="PF14372">
    <property type="entry name" value="hAT-like_RNase-H"/>
    <property type="match status" value="1"/>
</dbReference>
<feature type="domain" description="HAT C-terminal dimerisation" evidence="1">
    <location>
        <begin position="78"/>
        <end position="159"/>
    </location>
</feature>
<dbReference type="InterPro" id="IPR012337">
    <property type="entry name" value="RNaseH-like_sf"/>
</dbReference>
<dbReference type="PANTHER" id="PTHR23272:SF166">
    <property type="entry name" value="ZINC FINGER BED DOMAIN-CONTAINING PROTEIN RICESLEEPER 2-LIKE ISOFORM X1"/>
    <property type="match status" value="1"/>
</dbReference>
<proteinExistence type="predicted"/>
<dbReference type="EMBL" id="OZ034813">
    <property type="protein sequence ID" value="CAL1356308.1"/>
    <property type="molecule type" value="Genomic_DNA"/>
</dbReference>
<evidence type="ECO:0000313" key="4">
    <source>
        <dbReference type="Proteomes" id="UP001497516"/>
    </source>
</evidence>